<dbReference type="PANTHER" id="PTHR31632:SF2">
    <property type="entry name" value="PLASMA MEMBRANE IRON PERMEASE"/>
    <property type="match status" value="1"/>
</dbReference>
<name>A0A8I2YQU1_9AGAM</name>
<proteinExistence type="inferred from homology"/>
<comment type="caution">
    <text evidence="9">The sequence shown here is derived from an EMBL/GenBank/DDBJ whole genome shotgun (WGS) entry which is preliminary data.</text>
</comment>
<dbReference type="AlphaFoldDB" id="A0A8I2YQU1"/>
<dbReference type="GO" id="GO:0033573">
    <property type="term" value="C:high-affinity iron permease complex"/>
    <property type="evidence" value="ECO:0007669"/>
    <property type="project" value="InterPro"/>
</dbReference>
<comment type="similarity">
    <text evidence="2">Belongs to the oxidase-dependent Fe transporter (OFeT) (TC 9.A.10.1) family.</text>
</comment>
<evidence type="ECO:0000256" key="6">
    <source>
        <dbReference type="ARBA" id="ARBA00023136"/>
    </source>
</evidence>
<keyword evidence="3" id="KW-0813">Transport</keyword>
<evidence type="ECO:0000256" key="3">
    <source>
        <dbReference type="ARBA" id="ARBA00022496"/>
    </source>
</evidence>
<feature type="transmembrane region" description="Helical" evidence="8">
    <location>
        <begin position="115"/>
        <end position="136"/>
    </location>
</feature>
<evidence type="ECO:0000256" key="1">
    <source>
        <dbReference type="ARBA" id="ARBA00004141"/>
    </source>
</evidence>
<feature type="compositionally biased region" description="Polar residues" evidence="7">
    <location>
        <begin position="379"/>
        <end position="388"/>
    </location>
</feature>
<evidence type="ECO:0000256" key="4">
    <source>
        <dbReference type="ARBA" id="ARBA00022692"/>
    </source>
</evidence>
<keyword evidence="6 8" id="KW-0472">Membrane</keyword>
<keyword evidence="3" id="KW-0408">Iron</keyword>
<evidence type="ECO:0000256" key="2">
    <source>
        <dbReference type="ARBA" id="ARBA00008333"/>
    </source>
</evidence>
<reference evidence="9" key="1">
    <citation type="submission" date="2021-03" db="EMBL/GenBank/DDBJ databases">
        <title>Evolutionary innovations through gain and loss of genes in the ectomycorrhizal Boletales.</title>
        <authorList>
            <person name="Wu G."/>
            <person name="Miyauchi S."/>
            <person name="Morin E."/>
            <person name="Yang Z.-L."/>
            <person name="Xu J."/>
            <person name="Martin F.M."/>
        </authorList>
    </citation>
    <scope>NUCLEOTIDE SEQUENCE</scope>
    <source>
        <strain evidence="9">BR01</strain>
    </source>
</reference>
<feature type="transmembrane region" description="Helical" evidence="8">
    <location>
        <begin position="229"/>
        <end position="251"/>
    </location>
</feature>
<keyword evidence="4 8" id="KW-0812">Transmembrane</keyword>
<keyword evidence="10" id="KW-1185">Reference proteome</keyword>
<feature type="transmembrane region" description="Helical" evidence="8">
    <location>
        <begin position="314"/>
        <end position="331"/>
    </location>
</feature>
<dbReference type="OrthoDB" id="4364at2759"/>
<organism evidence="9 10">
    <name type="scientific">Boletus reticuloceps</name>
    <dbReference type="NCBI Taxonomy" id="495285"/>
    <lineage>
        <taxon>Eukaryota</taxon>
        <taxon>Fungi</taxon>
        <taxon>Dikarya</taxon>
        <taxon>Basidiomycota</taxon>
        <taxon>Agaricomycotina</taxon>
        <taxon>Agaricomycetes</taxon>
        <taxon>Agaricomycetidae</taxon>
        <taxon>Boletales</taxon>
        <taxon>Boletineae</taxon>
        <taxon>Boletaceae</taxon>
        <taxon>Boletoideae</taxon>
        <taxon>Boletus</taxon>
    </lineage>
</organism>
<feature type="transmembrane region" description="Helical" evidence="8">
    <location>
        <begin position="167"/>
        <end position="194"/>
    </location>
</feature>
<dbReference type="EMBL" id="JAGFBS010000015">
    <property type="protein sequence ID" value="KAG6375247.1"/>
    <property type="molecule type" value="Genomic_DNA"/>
</dbReference>
<protein>
    <submittedName>
        <fullName evidence="9">Ftr1 protein</fullName>
    </submittedName>
</protein>
<comment type="subcellular location">
    <subcellularLocation>
        <location evidence="1">Membrane</location>
        <topology evidence="1">Multi-pass membrane protein</topology>
    </subcellularLocation>
</comment>
<dbReference type="PANTHER" id="PTHR31632">
    <property type="entry name" value="IRON TRANSPORTER FTH1"/>
    <property type="match status" value="1"/>
</dbReference>
<sequence>MSPSLFSVTIFFVVLRESLEACLIVAVLLGLVEQILHKDPAVLSDHSGTVPYVHTAPLDPESTPTTVSPRVLRKLRLQVIFGAFVGLTIALAIGAVFIALWFTQAKNLWTKSEQLWEGIFELIASLMIFVMGVTMLKIENARTKWRIKLRNAFDGHQRDRGAKTSKWVLFFLPMVTVLREGLEAAIFVGGVAIAEPATSIPIAAIVGLICGIVCGIVVYQFASRTAFKLFLICMTNFILLIGAGLFSRAVWAFQENSFIKFVGASSDDTAGTGPGSYDVRGNVWHLDCCNAYNGSWSLFNAIFGWQNSATLGSVLSYVFYWLAIIVVLVYYKFREGRTKLFGLESANGMRRRQRREAQEASGKTAESASEKDLRGDTAVSESDSPAGS</sequence>
<evidence type="ECO:0000313" key="10">
    <source>
        <dbReference type="Proteomes" id="UP000683000"/>
    </source>
</evidence>
<evidence type="ECO:0000313" key="9">
    <source>
        <dbReference type="EMBL" id="KAG6375247.1"/>
    </source>
</evidence>
<accession>A0A8I2YQU1</accession>
<keyword evidence="5 8" id="KW-1133">Transmembrane helix</keyword>
<dbReference type="InterPro" id="IPR004923">
    <property type="entry name" value="FTR1/Fip1/EfeU"/>
</dbReference>
<keyword evidence="3" id="KW-0410">Iron transport</keyword>
<dbReference type="Pfam" id="PF03239">
    <property type="entry name" value="FTR1"/>
    <property type="match status" value="1"/>
</dbReference>
<keyword evidence="3" id="KW-0406">Ion transport</keyword>
<gene>
    <name evidence="9" type="ORF">JVT61DRAFT_3463</name>
</gene>
<feature type="transmembrane region" description="Helical" evidence="8">
    <location>
        <begin position="6"/>
        <end position="32"/>
    </location>
</feature>
<evidence type="ECO:0000256" key="8">
    <source>
        <dbReference type="SAM" id="Phobius"/>
    </source>
</evidence>
<feature type="transmembrane region" description="Helical" evidence="8">
    <location>
        <begin position="79"/>
        <end position="103"/>
    </location>
</feature>
<dbReference type="GO" id="GO:0015093">
    <property type="term" value="F:ferrous iron transmembrane transporter activity"/>
    <property type="evidence" value="ECO:0007669"/>
    <property type="project" value="TreeGrafter"/>
</dbReference>
<evidence type="ECO:0000256" key="5">
    <source>
        <dbReference type="ARBA" id="ARBA00022989"/>
    </source>
</evidence>
<dbReference type="Proteomes" id="UP000683000">
    <property type="component" value="Unassembled WGS sequence"/>
</dbReference>
<evidence type="ECO:0000256" key="7">
    <source>
        <dbReference type="SAM" id="MobiDB-lite"/>
    </source>
</evidence>
<feature type="region of interest" description="Disordered" evidence="7">
    <location>
        <begin position="349"/>
        <end position="388"/>
    </location>
</feature>
<feature type="transmembrane region" description="Helical" evidence="8">
    <location>
        <begin position="200"/>
        <end position="222"/>
    </location>
</feature>